<feature type="signal peptide" evidence="1">
    <location>
        <begin position="1"/>
        <end position="17"/>
    </location>
</feature>
<keyword evidence="1" id="KW-0732">Signal</keyword>
<sequence length="76" mass="8666">MSLFCVFNLKIIELSLGLCNWTDRANRTLLSDDSPDFYTFDNNDLIPFNISKKTQESYGNALSTRENPSKESQLAL</sequence>
<keyword evidence="3" id="KW-1185">Reference proteome</keyword>
<name>A0AAD5MHQ7_PARTN</name>
<protein>
    <submittedName>
        <fullName evidence="2">Uncharacterized protein</fullName>
    </submittedName>
</protein>
<gene>
    <name evidence="2" type="ORF">KIN20_003034</name>
</gene>
<feature type="chain" id="PRO_5041992905" evidence="1">
    <location>
        <begin position="18"/>
        <end position="76"/>
    </location>
</feature>
<comment type="caution">
    <text evidence="2">The sequence shown here is derived from an EMBL/GenBank/DDBJ whole genome shotgun (WGS) entry which is preliminary data.</text>
</comment>
<dbReference type="Proteomes" id="UP001196413">
    <property type="component" value="Unassembled WGS sequence"/>
</dbReference>
<accession>A0AAD5MHQ7</accession>
<proteinExistence type="predicted"/>
<feature type="non-terminal residue" evidence="2">
    <location>
        <position position="1"/>
    </location>
</feature>
<dbReference type="AlphaFoldDB" id="A0AAD5MHQ7"/>
<organism evidence="2 3">
    <name type="scientific">Parelaphostrongylus tenuis</name>
    <name type="common">Meningeal worm</name>
    <dbReference type="NCBI Taxonomy" id="148309"/>
    <lineage>
        <taxon>Eukaryota</taxon>
        <taxon>Metazoa</taxon>
        <taxon>Ecdysozoa</taxon>
        <taxon>Nematoda</taxon>
        <taxon>Chromadorea</taxon>
        <taxon>Rhabditida</taxon>
        <taxon>Rhabditina</taxon>
        <taxon>Rhabditomorpha</taxon>
        <taxon>Strongyloidea</taxon>
        <taxon>Metastrongylidae</taxon>
        <taxon>Parelaphostrongylus</taxon>
    </lineage>
</organism>
<dbReference type="EMBL" id="JAHQIW010000392">
    <property type="protein sequence ID" value="KAJ1347869.1"/>
    <property type="molecule type" value="Genomic_DNA"/>
</dbReference>
<evidence type="ECO:0000313" key="3">
    <source>
        <dbReference type="Proteomes" id="UP001196413"/>
    </source>
</evidence>
<evidence type="ECO:0000256" key="1">
    <source>
        <dbReference type="SAM" id="SignalP"/>
    </source>
</evidence>
<evidence type="ECO:0000313" key="2">
    <source>
        <dbReference type="EMBL" id="KAJ1347869.1"/>
    </source>
</evidence>
<reference evidence="2" key="1">
    <citation type="submission" date="2021-06" db="EMBL/GenBank/DDBJ databases">
        <title>Parelaphostrongylus tenuis whole genome reference sequence.</title>
        <authorList>
            <person name="Garwood T.J."/>
            <person name="Larsen P.A."/>
            <person name="Fountain-Jones N.M."/>
            <person name="Garbe J.R."/>
            <person name="Macchietto M.G."/>
            <person name="Kania S.A."/>
            <person name="Gerhold R.W."/>
            <person name="Richards J.E."/>
            <person name="Wolf T.M."/>
        </authorList>
    </citation>
    <scope>NUCLEOTIDE SEQUENCE</scope>
    <source>
        <strain evidence="2">MNPRO001-30</strain>
        <tissue evidence="2">Meninges</tissue>
    </source>
</reference>